<dbReference type="InterPro" id="IPR000515">
    <property type="entry name" value="MetI-like"/>
</dbReference>
<accession>A0A0C4YPT1</accession>
<proteinExistence type="inferred from homology"/>
<keyword evidence="2 7" id="KW-0813">Transport</keyword>
<evidence type="ECO:0000256" key="5">
    <source>
        <dbReference type="ARBA" id="ARBA00022989"/>
    </source>
</evidence>
<dbReference type="GO" id="GO:0005886">
    <property type="term" value="C:plasma membrane"/>
    <property type="evidence" value="ECO:0007669"/>
    <property type="project" value="UniProtKB-SubCell"/>
</dbReference>
<dbReference type="RefSeq" id="WP_043356051.1">
    <property type="nucleotide sequence ID" value="NZ_CP010537.1"/>
</dbReference>
<evidence type="ECO:0000256" key="3">
    <source>
        <dbReference type="ARBA" id="ARBA00022475"/>
    </source>
</evidence>
<dbReference type="CDD" id="cd06261">
    <property type="entry name" value="TM_PBP2"/>
    <property type="match status" value="1"/>
</dbReference>
<evidence type="ECO:0000256" key="7">
    <source>
        <dbReference type="RuleBase" id="RU363032"/>
    </source>
</evidence>
<feature type="transmembrane region" description="Helical" evidence="7">
    <location>
        <begin position="140"/>
        <end position="159"/>
    </location>
</feature>
<dbReference type="GO" id="GO:0055085">
    <property type="term" value="P:transmembrane transport"/>
    <property type="evidence" value="ECO:0007669"/>
    <property type="project" value="InterPro"/>
</dbReference>
<dbReference type="PANTHER" id="PTHR30151">
    <property type="entry name" value="ALKANE SULFONATE ABC TRANSPORTER-RELATED, MEMBRANE SUBUNIT"/>
    <property type="match status" value="1"/>
</dbReference>
<keyword evidence="4 7" id="KW-0812">Transmembrane</keyword>
<organism evidence="9 10">
    <name type="scientific">Cupriavidus basilensis</name>
    <dbReference type="NCBI Taxonomy" id="68895"/>
    <lineage>
        <taxon>Bacteria</taxon>
        <taxon>Pseudomonadati</taxon>
        <taxon>Pseudomonadota</taxon>
        <taxon>Betaproteobacteria</taxon>
        <taxon>Burkholderiales</taxon>
        <taxon>Burkholderiaceae</taxon>
        <taxon>Cupriavidus</taxon>
    </lineage>
</organism>
<protein>
    <submittedName>
        <fullName evidence="9">Alkanesulfonates transport system permease protein</fullName>
    </submittedName>
</protein>
<evidence type="ECO:0000256" key="4">
    <source>
        <dbReference type="ARBA" id="ARBA00022692"/>
    </source>
</evidence>
<feature type="transmembrane region" description="Helical" evidence="7">
    <location>
        <begin position="116"/>
        <end position="134"/>
    </location>
</feature>
<evidence type="ECO:0000313" key="10">
    <source>
        <dbReference type="Proteomes" id="UP000031843"/>
    </source>
</evidence>
<reference evidence="9 10" key="1">
    <citation type="journal article" date="2015" name="Genome Announc.">
        <title>Complete Genome Sequence of Cupriavidus basilensis 4G11, Isolated from the Oak Ridge Field Research Center Site.</title>
        <authorList>
            <person name="Ray J."/>
            <person name="Waters R.J."/>
            <person name="Skerker J.M."/>
            <person name="Kuehl J.V."/>
            <person name="Price M.N."/>
            <person name="Huang J."/>
            <person name="Chakraborty R."/>
            <person name="Arkin A.P."/>
            <person name="Deutschbauer A."/>
        </authorList>
    </citation>
    <scope>NUCLEOTIDE SEQUENCE [LARGE SCALE GENOMIC DNA]</scope>
    <source>
        <strain evidence="9">4G11</strain>
    </source>
</reference>
<comment type="similarity">
    <text evidence="7">Belongs to the binding-protein-dependent transport system permease family.</text>
</comment>
<dbReference type="STRING" id="68895.RR42_s2462"/>
<keyword evidence="5 7" id="KW-1133">Transmembrane helix</keyword>
<dbReference type="GO" id="GO:0010438">
    <property type="term" value="P:cellular response to sulfur starvation"/>
    <property type="evidence" value="ECO:0007669"/>
    <property type="project" value="TreeGrafter"/>
</dbReference>
<feature type="transmembrane region" description="Helical" evidence="7">
    <location>
        <begin position="26"/>
        <end position="45"/>
    </location>
</feature>
<dbReference type="PROSITE" id="PS50928">
    <property type="entry name" value="ABC_TM1"/>
    <property type="match status" value="1"/>
</dbReference>
<keyword evidence="3" id="KW-1003">Cell membrane</keyword>
<feature type="transmembrane region" description="Helical" evidence="7">
    <location>
        <begin position="82"/>
        <end position="104"/>
    </location>
</feature>
<dbReference type="Gene3D" id="1.10.3720.10">
    <property type="entry name" value="MetI-like"/>
    <property type="match status" value="1"/>
</dbReference>
<dbReference type="InterPro" id="IPR035906">
    <property type="entry name" value="MetI-like_sf"/>
</dbReference>
<dbReference type="KEGG" id="cbw:RR42_s2462"/>
<keyword evidence="10" id="KW-1185">Reference proteome</keyword>
<evidence type="ECO:0000256" key="1">
    <source>
        <dbReference type="ARBA" id="ARBA00004651"/>
    </source>
</evidence>
<dbReference type="PANTHER" id="PTHR30151:SF39">
    <property type="entry name" value="ABC TRANSPORTER PERMEASE PROTEIN"/>
    <property type="match status" value="1"/>
</dbReference>
<dbReference type="AlphaFoldDB" id="A0A0C4YPT1"/>
<evidence type="ECO:0000256" key="6">
    <source>
        <dbReference type="ARBA" id="ARBA00023136"/>
    </source>
</evidence>
<keyword evidence="6 7" id="KW-0472">Membrane</keyword>
<evidence type="ECO:0000256" key="2">
    <source>
        <dbReference type="ARBA" id="ARBA00022448"/>
    </source>
</evidence>
<evidence type="ECO:0000259" key="8">
    <source>
        <dbReference type="PROSITE" id="PS50928"/>
    </source>
</evidence>
<sequence length="273" mass="29625">MADAYATPVTKSGNPRSLRLPRALRGWVLPVGLVILWWAAVRFGWSTSPLLVPVSKVWATAVEQVRSGALFAALSASLWRDVAGFALGASVGLLFGTALGLSRLFEQLVGPTFHTIKQISLFAWIPLISVWFGLGDTAKVVFLSLAAFFPVVLNTFEGIRAVPADLLEVANVLKYSRRQVLLRVVLPSASPSIFAGIHLALIYAWLATLGAEYMLVSGKGIGNTLTDGRENFWMDLVIFGVIVVGLVGFTLNWIASRIETRLLAWRGRSVAAF</sequence>
<comment type="subcellular location">
    <subcellularLocation>
        <location evidence="1 7">Cell membrane</location>
        <topology evidence="1 7">Multi-pass membrane protein</topology>
    </subcellularLocation>
</comment>
<feature type="transmembrane region" description="Helical" evidence="7">
    <location>
        <begin position="232"/>
        <end position="255"/>
    </location>
</feature>
<dbReference type="Proteomes" id="UP000031843">
    <property type="component" value="Chromosome secondary"/>
</dbReference>
<dbReference type="OrthoDB" id="5298727at2"/>
<feature type="domain" description="ABC transmembrane type-1" evidence="8">
    <location>
        <begin position="74"/>
        <end position="255"/>
    </location>
</feature>
<name>A0A0C4YPT1_9BURK</name>
<evidence type="ECO:0000313" key="9">
    <source>
        <dbReference type="EMBL" id="AJG24044.1"/>
    </source>
</evidence>
<dbReference type="Pfam" id="PF00528">
    <property type="entry name" value="BPD_transp_1"/>
    <property type="match status" value="1"/>
</dbReference>
<feature type="transmembrane region" description="Helical" evidence="7">
    <location>
        <begin position="180"/>
        <end position="206"/>
    </location>
</feature>
<dbReference type="EMBL" id="CP010537">
    <property type="protein sequence ID" value="AJG24044.1"/>
    <property type="molecule type" value="Genomic_DNA"/>
</dbReference>
<gene>
    <name evidence="9" type="ORF">RR42_s2462</name>
</gene>
<dbReference type="SUPFAM" id="SSF161098">
    <property type="entry name" value="MetI-like"/>
    <property type="match status" value="1"/>
</dbReference>